<dbReference type="InterPro" id="IPR001907">
    <property type="entry name" value="ClpP"/>
</dbReference>
<protein>
    <submittedName>
        <fullName evidence="7">Signal peptide peptidase SppA</fullName>
    </submittedName>
</protein>
<dbReference type="GO" id="GO:0006508">
    <property type="term" value="P:proteolysis"/>
    <property type="evidence" value="ECO:0007669"/>
    <property type="project" value="UniProtKB-KW"/>
</dbReference>
<evidence type="ECO:0000313" key="8">
    <source>
        <dbReference type="Proteomes" id="UP000474957"/>
    </source>
</evidence>
<evidence type="ECO:0000256" key="1">
    <source>
        <dbReference type="ARBA" id="ARBA00008683"/>
    </source>
</evidence>
<evidence type="ECO:0000256" key="4">
    <source>
        <dbReference type="ARBA" id="ARBA00022825"/>
    </source>
</evidence>
<dbReference type="CDD" id="cd07023">
    <property type="entry name" value="S49_Sppa_N_C"/>
    <property type="match status" value="1"/>
</dbReference>
<evidence type="ECO:0000313" key="7">
    <source>
        <dbReference type="EMBL" id="MSU92308.1"/>
    </source>
</evidence>
<keyword evidence="4" id="KW-0720">Serine protease</keyword>
<keyword evidence="5" id="KW-0812">Transmembrane</keyword>
<dbReference type="Proteomes" id="UP000474957">
    <property type="component" value="Unassembled WGS sequence"/>
</dbReference>
<keyword evidence="3" id="KW-0378">Hydrolase</keyword>
<dbReference type="AlphaFoldDB" id="A0A6L5Z6W3"/>
<keyword evidence="5" id="KW-1133">Transmembrane helix</keyword>
<evidence type="ECO:0000256" key="2">
    <source>
        <dbReference type="ARBA" id="ARBA00022670"/>
    </source>
</evidence>
<comment type="caution">
    <text evidence="7">The sequence shown here is derived from an EMBL/GenBank/DDBJ whole genome shotgun (WGS) entry which is preliminary data.</text>
</comment>
<keyword evidence="8" id="KW-1185">Reference proteome</keyword>
<dbReference type="InterPro" id="IPR047272">
    <property type="entry name" value="S49_SppA_C"/>
</dbReference>
<gene>
    <name evidence="7" type="primary">sppA</name>
    <name evidence="7" type="ORF">GE300_22525</name>
</gene>
<dbReference type="Gene3D" id="3.90.226.10">
    <property type="entry name" value="2-enoyl-CoA Hydratase, Chain A, domain 1"/>
    <property type="match status" value="1"/>
</dbReference>
<dbReference type="GO" id="GO:0004176">
    <property type="term" value="F:ATP-dependent peptidase activity"/>
    <property type="evidence" value="ECO:0007669"/>
    <property type="project" value="InterPro"/>
</dbReference>
<sequence length="305" mass="32408">MDPITRDFYEERRCKWRRSAFWRGVLVTLLSLFALSALAAWAVGGKPRQPHIARIHVDNVIYTDLARDRILAEMAETGNIRALIVHIDSPGGTVVGAEALYDSLNGIAADVPVVAVMDGVAASGGYLAALAADHVIARGNTVTGSIGVILEYLTFTGLMDRVGVDLETIRSSDLKAAPSPLRKLSPAARALEQRMVDETQAWFTALVAEERGLDGAALESVTDGRTFTGRMALRAGLIDALGDEADAVAWLESRDAELAGLPVKTWKIADAPDPLAGLLARLAPFGADYPAGGTAPGPRLMAILK</sequence>
<feature type="transmembrane region" description="Helical" evidence="5">
    <location>
        <begin position="21"/>
        <end position="44"/>
    </location>
</feature>
<dbReference type="SUPFAM" id="SSF52096">
    <property type="entry name" value="ClpP/crotonase"/>
    <property type="match status" value="1"/>
</dbReference>
<dbReference type="NCBIfam" id="TIGR00706">
    <property type="entry name" value="SppA_dom"/>
    <property type="match status" value="1"/>
</dbReference>
<dbReference type="RefSeq" id="WP_154449807.1">
    <property type="nucleotide sequence ID" value="NZ_WIND01000074.1"/>
</dbReference>
<evidence type="ECO:0000256" key="5">
    <source>
        <dbReference type="SAM" id="Phobius"/>
    </source>
</evidence>
<dbReference type="PRINTS" id="PR00127">
    <property type="entry name" value="CLPPROTEASEP"/>
</dbReference>
<comment type="similarity">
    <text evidence="1">Belongs to the peptidase S49 family.</text>
</comment>
<keyword evidence="2" id="KW-0645">Protease</keyword>
<evidence type="ECO:0000256" key="3">
    <source>
        <dbReference type="ARBA" id="ARBA00022801"/>
    </source>
</evidence>
<dbReference type="PANTHER" id="PTHR42987">
    <property type="entry name" value="PEPTIDASE S49"/>
    <property type="match status" value="1"/>
</dbReference>
<organism evidence="7 8">
    <name type="scientific">Halovulum marinum</name>
    <dbReference type="NCBI Taxonomy" id="2662447"/>
    <lineage>
        <taxon>Bacteria</taxon>
        <taxon>Pseudomonadati</taxon>
        <taxon>Pseudomonadota</taxon>
        <taxon>Alphaproteobacteria</taxon>
        <taxon>Rhodobacterales</taxon>
        <taxon>Paracoccaceae</taxon>
        <taxon>Halovulum</taxon>
    </lineage>
</organism>
<dbReference type="Pfam" id="PF01343">
    <property type="entry name" value="Peptidase_S49"/>
    <property type="match status" value="1"/>
</dbReference>
<dbReference type="EMBL" id="WIND01000074">
    <property type="protein sequence ID" value="MSU92308.1"/>
    <property type="molecule type" value="Genomic_DNA"/>
</dbReference>
<proteinExistence type="inferred from homology"/>
<feature type="domain" description="Peptidase S49" evidence="6">
    <location>
        <begin position="109"/>
        <end position="253"/>
    </location>
</feature>
<keyword evidence="5" id="KW-0472">Membrane</keyword>
<dbReference type="InterPro" id="IPR004635">
    <property type="entry name" value="Pept_S49_SppA"/>
</dbReference>
<dbReference type="GO" id="GO:0004252">
    <property type="term" value="F:serine-type endopeptidase activity"/>
    <property type="evidence" value="ECO:0007669"/>
    <property type="project" value="InterPro"/>
</dbReference>
<name>A0A6L5Z6W3_9RHOB</name>
<reference evidence="7 8" key="1">
    <citation type="submission" date="2019-10" db="EMBL/GenBank/DDBJ databases">
        <title>Cognatihalovulum marinum gen. nov. sp. nov., a new member of the family Rhodobacteraceae isolated from deep seawater of the Northwest Indian Ocean.</title>
        <authorList>
            <person name="Ruan C."/>
            <person name="Wang J."/>
            <person name="Zheng X."/>
            <person name="Song L."/>
            <person name="Zhu Y."/>
            <person name="Huang Y."/>
            <person name="Lu Z."/>
            <person name="Du W."/>
            <person name="Huang L."/>
            <person name="Dai X."/>
        </authorList>
    </citation>
    <scope>NUCLEOTIDE SEQUENCE [LARGE SCALE GENOMIC DNA]</scope>
    <source>
        <strain evidence="7 8">2CG4</strain>
    </source>
</reference>
<dbReference type="InterPro" id="IPR002142">
    <property type="entry name" value="Peptidase_S49"/>
</dbReference>
<dbReference type="InterPro" id="IPR029045">
    <property type="entry name" value="ClpP/crotonase-like_dom_sf"/>
</dbReference>
<evidence type="ECO:0000259" key="6">
    <source>
        <dbReference type="Pfam" id="PF01343"/>
    </source>
</evidence>
<accession>A0A6L5Z6W3</accession>
<dbReference type="Gene3D" id="6.20.330.10">
    <property type="match status" value="1"/>
</dbReference>
<dbReference type="PANTHER" id="PTHR42987:SF6">
    <property type="entry name" value="PROTEINASE IV"/>
    <property type="match status" value="1"/>
</dbReference>